<organism evidence="2 3">
    <name type="scientific">Hoylesella timonensis CRIS 5C-B1</name>
    <dbReference type="NCBI Taxonomy" id="679189"/>
    <lineage>
        <taxon>Bacteria</taxon>
        <taxon>Pseudomonadati</taxon>
        <taxon>Bacteroidota</taxon>
        <taxon>Bacteroidia</taxon>
        <taxon>Bacteroidales</taxon>
        <taxon>Prevotellaceae</taxon>
        <taxon>Hoylesella</taxon>
    </lineage>
</organism>
<keyword evidence="3" id="KW-1185">Reference proteome</keyword>
<dbReference type="Proteomes" id="UP000004001">
    <property type="component" value="Unassembled WGS sequence"/>
</dbReference>
<gene>
    <name evidence="2" type="ORF">HMPREF9019_0957</name>
</gene>
<dbReference type="RefSeq" id="WP_008122666.1">
    <property type="nucleotide sequence ID" value="NZ_ADEF01000013.1"/>
</dbReference>
<feature type="compositionally biased region" description="Acidic residues" evidence="1">
    <location>
        <begin position="89"/>
        <end position="100"/>
    </location>
</feature>
<feature type="compositionally biased region" description="Basic and acidic residues" evidence="1">
    <location>
        <begin position="75"/>
        <end position="88"/>
    </location>
</feature>
<reference evidence="2 3" key="1">
    <citation type="submission" date="2009-12" db="EMBL/GenBank/DDBJ databases">
        <title>Genome Sequence of Prevotella timonensis CRIS 5C-B1.</title>
        <authorList>
            <person name="Durkin A.S."/>
            <person name="Madupu R."/>
            <person name="Torralba M."/>
            <person name="Methe B."/>
            <person name="Sutton G."/>
            <person name="Strausberg R.L."/>
            <person name="Nelson K.E."/>
        </authorList>
    </citation>
    <scope>NUCLEOTIDE SEQUENCE [LARGE SCALE GENOMIC DNA]</scope>
    <source>
        <strain evidence="2 3">CRIS 5C-B1</strain>
    </source>
</reference>
<feature type="region of interest" description="Disordered" evidence="1">
    <location>
        <begin position="75"/>
        <end position="137"/>
    </location>
</feature>
<dbReference type="EMBL" id="ADEF01000013">
    <property type="protein sequence ID" value="EFA98178.1"/>
    <property type="molecule type" value="Genomic_DNA"/>
</dbReference>
<evidence type="ECO:0000313" key="2">
    <source>
        <dbReference type="EMBL" id="EFA98178.1"/>
    </source>
</evidence>
<accession>D1VXL8</accession>
<feature type="region of interest" description="Disordered" evidence="1">
    <location>
        <begin position="199"/>
        <end position="250"/>
    </location>
</feature>
<sequence length="250" mass="27886">MKKHFRKVLEALKTSKDIKALGFSRRELKGVAAKIADKLDSEIKEDATDEEIQEAVDDAIDAVMPFLQFSQVVSERRVQSYKEAHPTNDEADDDDDDADDPVNQSNRKSQASKKVKTSEDDGGDDTPLAKALKPLMDKLDGMQSEITALKSGNTANSRKSKLEKLLKGTGKFGERTLKAFNRMSFKDDDEFEDFFEEVESDLESENQERANQGLEKLGAPDAFAGQANKRGSKNDEEIMSDDEVKELAEL</sequence>
<evidence type="ECO:0000256" key="1">
    <source>
        <dbReference type="SAM" id="MobiDB-lite"/>
    </source>
</evidence>
<dbReference type="AlphaFoldDB" id="D1VXL8"/>
<name>D1VXL8_9BACT</name>
<evidence type="ECO:0000313" key="3">
    <source>
        <dbReference type="Proteomes" id="UP000004001"/>
    </source>
</evidence>
<proteinExistence type="predicted"/>
<comment type="caution">
    <text evidence="2">The sequence shown here is derived from an EMBL/GenBank/DDBJ whole genome shotgun (WGS) entry which is preliminary data.</text>
</comment>
<protein>
    <submittedName>
        <fullName evidence="2">Uncharacterized protein</fullName>
    </submittedName>
</protein>